<dbReference type="InterPro" id="IPR029044">
    <property type="entry name" value="Nucleotide-diphossugar_trans"/>
</dbReference>
<evidence type="ECO:0008006" key="2">
    <source>
        <dbReference type="Google" id="ProtNLM"/>
    </source>
</evidence>
<evidence type="ECO:0000313" key="1">
    <source>
        <dbReference type="EMBL" id="QJA73009.1"/>
    </source>
</evidence>
<reference evidence="1" key="1">
    <citation type="submission" date="2020-03" db="EMBL/GenBank/DDBJ databases">
        <title>The deep terrestrial virosphere.</title>
        <authorList>
            <person name="Holmfeldt K."/>
            <person name="Nilsson E."/>
            <person name="Simone D."/>
            <person name="Lopez-Fernandez M."/>
            <person name="Wu X."/>
            <person name="de Brujin I."/>
            <person name="Lundin D."/>
            <person name="Andersson A."/>
            <person name="Bertilsson S."/>
            <person name="Dopson M."/>
        </authorList>
    </citation>
    <scope>NUCLEOTIDE SEQUENCE</scope>
    <source>
        <strain evidence="1">MM415A02528</strain>
    </source>
</reference>
<name>A0A6M3JSF5_9ZZZZ</name>
<dbReference type="EMBL" id="MT141995">
    <property type="protein sequence ID" value="QJA73009.1"/>
    <property type="molecule type" value="Genomic_DNA"/>
</dbReference>
<dbReference type="Gene3D" id="3.90.550.10">
    <property type="entry name" value="Spore Coat Polysaccharide Biosynthesis Protein SpsA, Chain A"/>
    <property type="match status" value="1"/>
</dbReference>
<dbReference type="AlphaFoldDB" id="A0A6M3JSF5"/>
<gene>
    <name evidence="1" type="ORF">MM415A02528_0006</name>
</gene>
<protein>
    <recommendedName>
        <fullName evidence="2">Glycosyltransferase</fullName>
    </recommendedName>
</protein>
<sequence>MPVIGNLPDEGFYSLISLIKPKGTKLNKVTNLPVDIARNGLVDNLEREWLFMFDSDETIPPEALMRLLSWNLPIVSGIVFLSSLDRPAPAIYRSGWRKNGRYYYVSKAQEVEDYINKHKIEGDESLSTILPATREDLIECDGVGCGCILIHRSVFEKMKPPYFKVNTGKTSGEDFYFCRKAKEAGYKIYADPGVLCGHKPKQLIGYQYFLRWRKAGGDLGG</sequence>
<dbReference type="CDD" id="cd00761">
    <property type="entry name" value="Glyco_tranf_GTA_type"/>
    <property type="match status" value="1"/>
</dbReference>
<proteinExistence type="predicted"/>
<organism evidence="1">
    <name type="scientific">viral metagenome</name>
    <dbReference type="NCBI Taxonomy" id="1070528"/>
    <lineage>
        <taxon>unclassified sequences</taxon>
        <taxon>metagenomes</taxon>
        <taxon>organismal metagenomes</taxon>
    </lineage>
</organism>
<accession>A0A6M3JSF5</accession>
<dbReference type="SUPFAM" id="SSF53448">
    <property type="entry name" value="Nucleotide-diphospho-sugar transferases"/>
    <property type="match status" value="1"/>
</dbReference>